<evidence type="ECO:0000313" key="2">
    <source>
        <dbReference type="EMBL" id="SDS28688.1"/>
    </source>
</evidence>
<name>A0A1H1QYW1_9GAMM</name>
<feature type="transmembrane region" description="Helical" evidence="1">
    <location>
        <begin position="207"/>
        <end position="224"/>
    </location>
</feature>
<dbReference type="STRING" id="472181.SAMN05216271_1585"/>
<gene>
    <name evidence="2" type="ORF">SAMN05216271_1585</name>
</gene>
<feature type="transmembrane region" description="Helical" evidence="1">
    <location>
        <begin position="387"/>
        <end position="410"/>
    </location>
</feature>
<dbReference type="EMBL" id="LT629763">
    <property type="protein sequence ID" value="SDS28688.1"/>
    <property type="molecule type" value="Genomic_DNA"/>
</dbReference>
<accession>A0A1H1QYW1</accession>
<feature type="transmembrane region" description="Helical" evidence="1">
    <location>
        <begin position="92"/>
        <end position="111"/>
    </location>
</feature>
<evidence type="ECO:0000256" key="1">
    <source>
        <dbReference type="SAM" id="Phobius"/>
    </source>
</evidence>
<reference evidence="3" key="1">
    <citation type="submission" date="2016-10" db="EMBL/GenBank/DDBJ databases">
        <authorList>
            <person name="Varghese N."/>
            <person name="Submissions S."/>
        </authorList>
    </citation>
    <scope>NUCLEOTIDE SEQUENCE [LARGE SCALE GENOMIC DNA]</scope>
    <source>
        <strain evidence="3">JCM 14963</strain>
    </source>
</reference>
<feature type="transmembrane region" description="Helical" evidence="1">
    <location>
        <begin position="182"/>
        <end position="201"/>
    </location>
</feature>
<feature type="transmembrane region" description="Helical" evidence="1">
    <location>
        <begin position="334"/>
        <end position="358"/>
    </location>
</feature>
<sequence length="648" mass="71986">MYLVGNSLQVGKFAKLSLVLFCAVLLVLIYIPGISGALYYDDYSNLEGLASIQSWGEAWSFVSGGHAGPLGRPIALLSFVPFASGWPENSQGILFFNVVVHCFNFLLFFLIGRECLALIGNVERRLHFRVALMSALMWAVLPILASASLIAIQRMTGLATLFGLMGLLGFIKGYAWAVRGPLFGTLAQLSVLGLGTLLSIYTKESGALFPVFALLIDFFVVRLKGERDGWPWLRRLVLCAPLLFVLFYISPIRFDWFAVNSYRGFSPADRVVTEWVVLWEYLYRGFFPQSPTAYGPFHDYYGLKTLDLGVIAAGMSWLAVLLFAFAYRSRYKFFSFAVLWFVAGHLIESTSLMLELYFEHRNYVAMYGICLFLTVAAFTAKGKIARVAPWLLGAYIVLLAAVLLAITSLWGQPQEAADTWNKRHPGSARAALHAVFLEQSKDDLAALGEQNSEYISRERMAFALKVLDRTKQACPDCLDIRLQGVMYSCVISDGHDTASRMREAISVAETGRINVTVVDQLFNLHTLLSANQCGSLGFSDLLSLIELLEQSSKMNVAVYGAKIYFVKAMIEQELGQVDMVWRSLSQAENIAPDAVPVLQYQVYFALEQGDISRAEQAIARRENDAQVASTLPAELLSAMKQAIAEARE</sequence>
<feature type="transmembrane region" description="Helical" evidence="1">
    <location>
        <begin position="236"/>
        <end position="254"/>
    </location>
</feature>
<keyword evidence="1" id="KW-1133">Transmembrane helix</keyword>
<evidence type="ECO:0000313" key="3">
    <source>
        <dbReference type="Proteomes" id="UP000243413"/>
    </source>
</evidence>
<protein>
    <recommendedName>
        <fullName evidence="4">Tetratricopeptide repeat protein</fullName>
    </recommendedName>
</protein>
<feature type="transmembrane region" description="Helical" evidence="1">
    <location>
        <begin position="16"/>
        <end position="40"/>
    </location>
</feature>
<keyword evidence="1" id="KW-0812">Transmembrane</keyword>
<feature type="transmembrane region" description="Helical" evidence="1">
    <location>
        <begin position="131"/>
        <end position="152"/>
    </location>
</feature>
<feature type="transmembrane region" description="Helical" evidence="1">
    <location>
        <begin position="364"/>
        <end position="380"/>
    </location>
</feature>
<feature type="transmembrane region" description="Helical" evidence="1">
    <location>
        <begin position="308"/>
        <end position="327"/>
    </location>
</feature>
<keyword evidence="1" id="KW-0472">Membrane</keyword>
<dbReference type="Proteomes" id="UP000243413">
    <property type="component" value="Chromosome I"/>
</dbReference>
<feature type="transmembrane region" description="Helical" evidence="1">
    <location>
        <begin position="158"/>
        <end position="175"/>
    </location>
</feature>
<organism evidence="2 3">
    <name type="scientific">Halopseudomonas sabulinigri</name>
    <dbReference type="NCBI Taxonomy" id="472181"/>
    <lineage>
        <taxon>Bacteria</taxon>
        <taxon>Pseudomonadati</taxon>
        <taxon>Pseudomonadota</taxon>
        <taxon>Gammaproteobacteria</taxon>
        <taxon>Pseudomonadales</taxon>
        <taxon>Pseudomonadaceae</taxon>
        <taxon>Halopseudomonas</taxon>
    </lineage>
</organism>
<evidence type="ECO:0008006" key="4">
    <source>
        <dbReference type="Google" id="ProtNLM"/>
    </source>
</evidence>
<dbReference type="AlphaFoldDB" id="A0A1H1QYW1"/>
<proteinExistence type="predicted"/>